<sequence length="210" mass="22607">MERAARNPVAVDVPAEHDQSTSTTTTDIAGTDTRTRPLAPDRLRLYPGLGLLELVHGPAVLAAVVVEVVDQRRRIARANIVVAFGAADGDHGRALDVLDGLDVRLALVASVDAARGRSNLAVMVIKRDSPYERADPSRSIRTPCDADPPSARHFRSLAHTVVGKIVYDELIVDVQARAVVRRGTVEPTSGIGSFERDPAIPHYGIEVDSR</sequence>
<accession>A0ABZ2LWC2</accession>
<evidence type="ECO:0000256" key="1">
    <source>
        <dbReference type="SAM" id="MobiDB-lite"/>
    </source>
</evidence>
<name>A0ABZ2LWC2_9BACT</name>
<protein>
    <submittedName>
        <fullName evidence="2">Uncharacterized protein</fullName>
    </submittedName>
</protein>
<evidence type="ECO:0000313" key="2">
    <source>
        <dbReference type="EMBL" id="WXB15198.1"/>
    </source>
</evidence>
<feature type="compositionally biased region" description="Low complexity" evidence="1">
    <location>
        <begin position="20"/>
        <end position="32"/>
    </location>
</feature>
<evidence type="ECO:0000313" key="3">
    <source>
        <dbReference type="Proteomes" id="UP001370348"/>
    </source>
</evidence>
<proteinExistence type="predicted"/>
<reference evidence="2 3" key="1">
    <citation type="submission" date="2021-12" db="EMBL/GenBank/DDBJ databases">
        <title>Discovery of the Pendulisporaceae a myxobacterial family with distinct sporulation behavior and unique specialized metabolism.</title>
        <authorList>
            <person name="Garcia R."/>
            <person name="Popoff A."/>
            <person name="Bader C.D."/>
            <person name="Loehr J."/>
            <person name="Walesch S."/>
            <person name="Walt C."/>
            <person name="Boldt J."/>
            <person name="Bunk B."/>
            <person name="Haeckl F.J.F.P.J."/>
            <person name="Gunesch A.P."/>
            <person name="Birkelbach J."/>
            <person name="Nuebel U."/>
            <person name="Pietschmann T."/>
            <person name="Bach T."/>
            <person name="Mueller R."/>
        </authorList>
    </citation>
    <scope>NUCLEOTIDE SEQUENCE [LARGE SCALE GENOMIC DNA]</scope>
    <source>
        <strain evidence="2 3">MSr11954</strain>
    </source>
</reference>
<dbReference type="EMBL" id="CP089984">
    <property type="protein sequence ID" value="WXB15198.1"/>
    <property type="molecule type" value="Genomic_DNA"/>
</dbReference>
<organism evidence="2 3">
    <name type="scientific">Pendulispora albinea</name>
    <dbReference type="NCBI Taxonomy" id="2741071"/>
    <lineage>
        <taxon>Bacteria</taxon>
        <taxon>Pseudomonadati</taxon>
        <taxon>Myxococcota</taxon>
        <taxon>Myxococcia</taxon>
        <taxon>Myxococcales</taxon>
        <taxon>Sorangiineae</taxon>
        <taxon>Pendulisporaceae</taxon>
        <taxon>Pendulispora</taxon>
    </lineage>
</organism>
<dbReference type="Proteomes" id="UP001370348">
    <property type="component" value="Chromosome"/>
</dbReference>
<keyword evidence="3" id="KW-1185">Reference proteome</keyword>
<gene>
    <name evidence="2" type="ORF">LZC94_46190</name>
</gene>
<feature type="region of interest" description="Disordered" evidence="1">
    <location>
        <begin position="1"/>
        <end position="34"/>
    </location>
</feature>
<dbReference type="RefSeq" id="WP_394824823.1">
    <property type="nucleotide sequence ID" value="NZ_CP089984.1"/>
</dbReference>